<keyword evidence="3" id="KW-1185">Reference proteome</keyword>
<accession>A0A0L0FP98</accession>
<feature type="compositionally biased region" description="Polar residues" evidence="1">
    <location>
        <begin position="7"/>
        <end position="22"/>
    </location>
</feature>
<protein>
    <submittedName>
        <fullName evidence="2">Uncharacterized protein</fullName>
    </submittedName>
</protein>
<organism evidence="2 3">
    <name type="scientific">Sphaeroforma arctica JP610</name>
    <dbReference type="NCBI Taxonomy" id="667725"/>
    <lineage>
        <taxon>Eukaryota</taxon>
        <taxon>Ichthyosporea</taxon>
        <taxon>Ichthyophonida</taxon>
        <taxon>Sphaeroforma</taxon>
    </lineage>
</organism>
<sequence length="156" mass="16914">MYRCQLEETSSGNNGDQTSHSGRQGRREQPSLPKSNCAPALGNEPHPPAVREAASEEGMDDPDLPPNCIRVSDRIMRLKKETASIMRSLRSTTQLDTQASASSASVSTSTKELPSAPATRAPGLNSKNCEKNPVLRSILRSQACPHSQVYSSPRRL</sequence>
<feature type="region of interest" description="Disordered" evidence="1">
    <location>
        <begin position="88"/>
        <end position="129"/>
    </location>
</feature>
<dbReference type="EMBL" id="KQ242457">
    <property type="protein sequence ID" value="KNC78612.1"/>
    <property type="molecule type" value="Genomic_DNA"/>
</dbReference>
<dbReference type="RefSeq" id="XP_014152514.1">
    <property type="nucleotide sequence ID" value="XM_014297039.1"/>
</dbReference>
<reference evidence="2 3" key="1">
    <citation type="submission" date="2011-02" db="EMBL/GenBank/DDBJ databases">
        <title>The Genome Sequence of Sphaeroforma arctica JP610.</title>
        <authorList>
            <consortium name="The Broad Institute Genome Sequencing Platform"/>
            <person name="Russ C."/>
            <person name="Cuomo C."/>
            <person name="Young S.K."/>
            <person name="Zeng Q."/>
            <person name="Gargeya S."/>
            <person name="Alvarado L."/>
            <person name="Berlin A."/>
            <person name="Chapman S.B."/>
            <person name="Chen Z."/>
            <person name="Freedman E."/>
            <person name="Gellesch M."/>
            <person name="Goldberg J."/>
            <person name="Griggs A."/>
            <person name="Gujja S."/>
            <person name="Heilman E."/>
            <person name="Heiman D."/>
            <person name="Howarth C."/>
            <person name="Mehta T."/>
            <person name="Neiman D."/>
            <person name="Pearson M."/>
            <person name="Roberts A."/>
            <person name="Saif S."/>
            <person name="Shea T."/>
            <person name="Shenoy N."/>
            <person name="Sisk P."/>
            <person name="Stolte C."/>
            <person name="Sykes S."/>
            <person name="White J."/>
            <person name="Yandava C."/>
            <person name="Burger G."/>
            <person name="Gray M.W."/>
            <person name="Holland P.W.H."/>
            <person name="King N."/>
            <person name="Lang F.B.F."/>
            <person name="Roger A.J."/>
            <person name="Ruiz-Trillo I."/>
            <person name="Haas B."/>
            <person name="Nusbaum C."/>
            <person name="Birren B."/>
        </authorList>
    </citation>
    <scope>NUCLEOTIDE SEQUENCE [LARGE SCALE GENOMIC DNA]</scope>
    <source>
        <strain evidence="2 3">JP610</strain>
    </source>
</reference>
<evidence type="ECO:0000256" key="1">
    <source>
        <dbReference type="SAM" id="MobiDB-lite"/>
    </source>
</evidence>
<evidence type="ECO:0000313" key="3">
    <source>
        <dbReference type="Proteomes" id="UP000054560"/>
    </source>
</evidence>
<feature type="region of interest" description="Disordered" evidence="1">
    <location>
        <begin position="1"/>
        <end position="72"/>
    </location>
</feature>
<evidence type="ECO:0000313" key="2">
    <source>
        <dbReference type="EMBL" id="KNC78612.1"/>
    </source>
</evidence>
<dbReference type="GeneID" id="25909462"/>
<gene>
    <name evidence="2" type="ORF">SARC_08958</name>
</gene>
<proteinExistence type="predicted"/>
<name>A0A0L0FP98_9EUKA</name>
<dbReference type="AlphaFoldDB" id="A0A0L0FP98"/>
<feature type="compositionally biased region" description="Low complexity" evidence="1">
    <location>
        <begin position="97"/>
        <end position="110"/>
    </location>
</feature>
<dbReference type="Proteomes" id="UP000054560">
    <property type="component" value="Unassembled WGS sequence"/>
</dbReference>